<dbReference type="AlphaFoldDB" id="A0A2P5ABA5"/>
<dbReference type="EMBL" id="JXTB01000702">
    <property type="protein sequence ID" value="PON33818.1"/>
    <property type="molecule type" value="Genomic_DNA"/>
</dbReference>
<comment type="subcellular location">
    <subcellularLocation>
        <location evidence="1">Membrane</location>
        <topology evidence="1">Multi-pass membrane protein</topology>
    </subcellularLocation>
</comment>
<evidence type="ECO:0000256" key="1">
    <source>
        <dbReference type="ARBA" id="ARBA00004141"/>
    </source>
</evidence>
<evidence type="ECO:0000256" key="5">
    <source>
        <dbReference type="ARBA" id="ARBA00023136"/>
    </source>
</evidence>
<dbReference type="Proteomes" id="UP000237105">
    <property type="component" value="Unassembled WGS sequence"/>
</dbReference>
<dbReference type="STRING" id="3476.A0A2P5ABA5"/>
<dbReference type="PANTHER" id="PTHR47830:SF2">
    <property type="entry name" value="PROTEIN, PUTATIVE-RELATED"/>
    <property type="match status" value="1"/>
</dbReference>
<evidence type="ECO:0000256" key="3">
    <source>
        <dbReference type="ARBA" id="ARBA00022692"/>
    </source>
</evidence>
<feature type="transmembrane region" description="Helical" evidence="6">
    <location>
        <begin position="84"/>
        <end position="103"/>
    </location>
</feature>
<organism evidence="7 8">
    <name type="scientific">Parasponia andersonii</name>
    <name type="common">Sponia andersonii</name>
    <dbReference type="NCBI Taxonomy" id="3476"/>
    <lineage>
        <taxon>Eukaryota</taxon>
        <taxon>Viridiplantae</taxon>
        <taxon>Streptophyta</taxon>
        <taxon>Embryophyta</taxon>
        <taxon>Tracheophyta</taxon>
        <taxon>Spermatophyta</taxon>
        <taxon>Magnoliopsida</taxon>
        <taxon>eudicotyledons</taxon>
        <taxon>Gunneridae</taxon>
        <taxon>Pentapetalae</taxon>
        <taxon>rosids</taxon>
        <taxon>fabids</taxon>
        <taxon>Rosales</taxon>
        <taxon>Cannabaceae</taxon>
        <taxon>Parasponia</taxon>
    </lineage>
</organism>
<evidence type="ECO:0000256" key="2">
    <source>
        <dbReference type="ARBA" id="ARBA00006948"/>
    </source>
</evidence>
<evidence type="ECO:0000313" key="8">
    <source>
        <dbReference type="Proteomes" id="UP000237105"/>
    </source>
</evidence>
<dbReference type="InterPro" id="IPR006904">
    <property type="entry name" value="DUF716"/>
</dbReference>
<keyword evidence="4 6" id="KW-1133">Transmembrane helix</keyword>
<comment type="similarity">
    <text evidence="2">Belongs to the TMEM45 family.</text>
</comment>
<sequence>MASVATHLSAFLFFFPTGLRRLLCSSSLYLKNPSLYKSKPWFFSEPRWKNLDFYILTVALPLSSFSEIFFFLTFSGHPTYRFAFLQQSMVVFLFWVLLLLIILRENVDPFYISEGLVFVFAGLTFLAEYFMIGKGFTGLSSTVYGLLGALNLVCTGCALYLSVRPSAFFAEFLLSSGLVFKGTWILQSAFSLHTDTFGFKGCKKILVGLAKEGADMGCDLEEDGLRALALVRLLFIGHALLVLVLSFGLFGLLSKNQKLWFREGGGPLLSQLDSENMLIRANAELEME</sequence>
<keyword evidence="3 6" id="KW-0812">Transmembrane</keyword>
<accession>A0A2P5ABA5</accession>
<protein>
    <recommendedName>
        <fullName evidence="9">Transmembrane protein</fullName>
    </recommendedName>
</protein>
<feature type="transmembrane region" description="Helical" evidence="6">
    <location>
        <begin position="109"/>
        <end position="131"/>
    </location>
</feature>
<dbReference type="PANTHER" id="PTHR47830">
    <property type="entry name" value="OS11G0534100 PROTEIN"/>
    <property type="match status" value="1"/>
</dbReference>
<evidence type="ECO:0000313" key="7">
    <source>
        <dbReference type="EMBL" id="PON33818.1"/>
    </source>
</evidence>
<dbReference type="GO" id="GO:0016020">
    <property type="term" value="C:membrane"/>
    <property type="evidence" value="ECO:0007669"/>
    <property type="project" value="UniProtKB-SubCell"/>
</dbReference>
<dbReference type="Pfam" id="PF04819">
    <property type="entry name" value="DUF716"/>
    <property type="match status" value="1"/>
</dbReference>
<feature type="transmembrane region" description="Helical" evidence="6">
    <location>
        <begin position="53"/>
        <end position="72"/>
    </location>
</feature>
<keyword evidence="8" id="KW-1185">Reference proteome</keyword>
<evidence type="ECO:0000256" key="6">
    <source>
        <dbReference type="SAM" id="Phobius"/>
    </source>
</evidence>
<feature type="transmembrane region" description="Helical" evidence="6">
    <location>
        <begin position="143"/>
        <end position="163"/>
    </location>
</feature>
<proteinExistence type="inferred from homology"/>
<keyword evidence="5 6" id="KW-0472">Membrane</keyword>
<reference evidence="8" key="1">
    <citation type="submission" date="2016-06" db="EMBL/GenBank/DDBJ databases">
        <title>Parallel loss of symbiosis genes in relatives of nitrogen-fixing non-legume Parasponia.</title>
        <authorList>
            <person name="Van Velzen R."/>
            <person name="Holmer R."/>
            <person name="Bu F."/>
            <person name="Rutten L."/>
            <person name="Van Zeijl A."/>
            <person name="Liu W."/>
            <person name="Santuari L."/>
            <person name="Cao Q."/>
            <person name="Sharma T."/>
            <person name="Shen D."/>
            <person name="Roswanjaya Y."/>
            <person name="Wardhani T."/>
            <person name="Kalhor M.S."/>
            <person name="Jansen J."/>
            <person name="Van den Hoogen J."/>
            <person name="Gungor B."/>
            <person name="Hartog M."/>
            <person name="Hontelez J."/>
            <person name="Verver J."/>
            <person name="Yang W.-C."/>
            <person name="Schijlen E."/>
            <person name="Repin R."/>
            <person name="Schilthuizen M."/>
            <person name="Schranz E."/>
            <person name="Heidstra R."/>
            <person name="Miyata K."/>
            <person name="Fedorova E."/>
            <person name="Kohlen W."/>
            <person name="Bisseling T."/>
            <person name="Smit S."/>
            <person name="Geurts R."/>
        </authorList>
    </citation>
    <scope>NUCLEOTIDE SEQUENCE [LARGE SCALE GENOMIC DNA]</scope>
    <source>
        <strain evidence="8">cv. WU1-14</strain>
    </source>
</reference>
<comment type="caution">
    <text evidence="7">The sequence shown here is derived from an EMBL/GenBank/DDBJ whole genome shotgun (WGS) entry which is preliminary data.</text>
</comment>
<dbReference type="OrthoDB" id="1842378at2759"/>
<evidence type="ECO:0008006" key="9">
    <source>
        <dbReference type="Google" id="ProtNLM"/>
    </source>
</evidence>
<name>A0A2P5ABA5_PARAD</name>
<evidence type="ECO:0000256" key="4">
    <source>
        <dbReference type="ARBA" id="ARBA00022989"/>
    </source>
</evidence>
<gene>
    <name evidence="7" type="ORF">PanWU01x14_349630</name>
</gene>
<feature type="transmembrane region" description="Helical" evidence="6">
    <location>
        <begin position="229"/>
        <end position="253"/>
    </location>
</feature>